<organism evidence="1 2">
    <name type="scientific">Acrobeloides nanus</name>
    <dbReference type="NCBI Taxonomy" id="290746"/>
    <lineage>
        <taxon>Eukaryota</taxon>
        <taxon>Metazoa</taxon>
        <taxon>Ecdysozoa</taxon>
        <taxon>Nematoda</taxon>
        <taxon>Chromadorea</taxon>
        <taxon>Rhabditida</taxon>
        <taxon>Tylenchina</taxon>
        <taxon>Cephalobomorpha</taxon>
        <taxon>Cephaloboidea</taxon>
        <taxon>Cephalobidae</taxon>
        <taxon>Acrobeloides</taxon>
    </lineage>
</organism>
<sequence>MIPPTIQLATTSSHCFKAEIRSQRFSDHYGIVVRCAAKKLGITATSKGSVPLVSTSFCPAVFIGQTITRVGDKNSQKLDYVILERSHVYKRVLFKED</sequence>
<dbReference type="AlphaFoldDB" id="A0A914EBT0"/>
<protein>
    <submittedName>
        <fullName evidence="2">Uncharacterized protein</fullName>
    </submittedName>
</protein>
<dbReference type="WBParaSite" id="ACRNAN_scaffold7129.g14192.t1">
    <property type="protein sequence ID" value="ACRNAN_scaffold7129.g14192.t1"/>
    <property type="gene ID" value="ACRNAN_scaffold7129.g14192"/>
</dbReference>
<dbReference type="Proteomes" id="UP000887540">
    <property type="component" value="Unplaced"/>
</dbReference>
<proteinExistence type="predicted"/>
<reference evidence="2" key="1">
    <citation type="submission" date="2022-11" db="UniProtKB">
        <authorList>
            <consortium name="WormBaseParasite"/>
        </authorList>
    </citation>
    <scope>IDENTIFICATION</scope>
</reference>
<accession>A0A914EBT0</accession>
<name>A0A914EBT0_9BILA</name>
<evidence type="ECO:0000313" key="1">
    <source>
        <dbReference type="Proteomes" id="UP000887540"/>
    </source>
</evidence>
<evidence type="ECO:0000313" key="2">
    <source>
        <dbReference type="WBParaSite" id="ACRNAN_scaffold7129.g14192.t1"/>
    </source>
</evidence>
<keyword evidence="1" id="KW-1185">Reference proteome</keyword>